<accession>A0A7W9AWQ5</accession>
<dbReference type="InterPro" id="IPR050469">
    <property type="entry name" value="Diguanylate_Cyclase"/>
</dbReference>
<dbReference type="InterPro" id="IPR043128">
    <property type="entry name" value="Rev_trsase/Diguanyl_cyclase"/>
</dbReference>
<feature type="transmembrane region" description="Helical" evidence="3">
    <location>
        <begin position="109"/>
        <end position="129"/>
    </location>
</feature>
<comment type="caution">
    <text evidence="5">The sequence shown here is derived from an EMBL/GenBank/DDBJ whole genome shotgun (WGS) entry which is preliminary data.</text>
</comment>
<dbReference type="RefSeq" id="WP_183651134.1">
    <property type="nucleotide sequence ID" value="NZ_JACIJG010000006.1"/>
</dbReference>
<dbReference type="PROSITE" id="PS50887">
    <property type="entry name" value="GGDEF"/>
    <property type="match status" value="1"/>
</dbReference>
<dbReference type="GO" id="GO:0052621">
    <property type="term" value="F:diguanylate cyclase activity"/>
    <property type="evidence" value="ECO:0007669"/>
    <property type="project" value="UniProtKB-EC"/>
</dbReference>
<dbReference type="Proteomes" id="UP000555546">
    <property type="component" value="Unassembled WGS sequence"/>
</dbReference>
<dbReference type="AlphaFoldDB" id="A0A7W9AWQ5"/>
<evidence type="ECO:0000256" key="3">
    <source>
        <dbReference type="SAM" id="Phobius"/>
    </source>
</evidence>
<feature type="transmembrane region" description="Helical" evidence="3">
    <location>
        <begin position="31"/>
        <end position="62"/>
    </location>
</feature>
<keyword evidence="6" id="KW-1185">Reference proteome</keyword>
<dbReference type="InterPro" id="IPR000160">
    <property type="entry name" value="GGDEF_dom"/>
</dbReference>
<keyword evidence="3" id="KW-0472">Membrane</keyword>
<dbReference type="Pfam" id="PF00990">
    <property type="entry name" value="GGDEF"/>
    <property type="match status" value="1"/>
</dbReference>
<protein>
    <recommendedName>
        <fullName evidence="1">diguanylate cyclase</fullName>
        <ecNumber evidence="1">2.7.7.65</ecNumber>
    </recommendedName>
</protein>
<reference evidence="5 6" key="1">
    <citation type="submission" date="2020-08" db="EMBL/GenBank/DDBJ databases">
        <title>Genomic Encyclopedia of Type Strains, Phase IV (KMG-IV): sequencing the most valuable type-strain genomes for metagenomic binning, comparative biology and taxonomic classification.</title>
        <authorList>
            <person name="Goeker M."/>
        </authorList>
    </citation>
    <scope>NUCLEOTIDE SEQUENCE [LARGE SCALE GENOMIC DNA]</scope>
    <source>
        <strain evidence="5 6">DSM 26944</strain>
    </source>
</reference>
<dbReference type="FunFam" id="3.30.70.270:FF:000001">
    <property type="entry name" value="Diguanylate cyclase domain protein"/>
    <property type="match status" value="1"/>
</dbReference>
<feature type="transmembrane region" description="Helical" evidence="3">
    <location>
        <begin position="179"/>
        <end position="201"/>
    </location>
</feature>
<gene>
    <name evidence="5" type="ORF">FHS76_001895</name>
</gene>
<comment type="catalytic activity">
    <reaction evidence="2">
        <text>2 GTP = 3',3'-c-di-GMP + 2 diphosphate</text>
        <dbReference type="Rhea" id="RHEA:24898"/>
        <dbReference type="ChEBI" id="CHEBI:33019"/>
        <dbReference type="ChEBI" id="CHEBI:37565"/>
        <dbReference type="ChEBI" id="CHEBI:58805"/>
        <dbReference type="EC" id="2.7.7.65"/>
    </reaction>
</comment>
<dbReference type="PANTHER" id="PTHR45138">
    <property type="entry name" value="REGULATORY COMPONENTS OF SENSORY TRANSDUCTION SYSTEM"/>
    <property type="match status" value="1"/>
</dbReference>
<evidence type="ECO:0000256" key="2">
    <source>
        <dbReference type="ARBA" id="ARBA00034247"/>
    </source>
</evidence>
<keyword evidence="3" id="KW-1133">Transmembrane helix</keyword>
<keyword evidence="3" id="KW-0812">Transmembrane</keyword>
<evidence type="ECO:0000256" key="1">
    <source>
        <dbReference type="ARBA" id="ARBA00012528"/>
    </source>
</evidence>
<dbReference type="SUPFAM" id="SSF55073">
    <property type="entry name" value="Nucleotide cyclase"/>
    <property type="match status" value="1"/>
</dbReference>
<dbReference type="EMBL" id="JACIJG010000006">
    <property type="protein sequence ID" value="MBB5702020.1"/>
    <property type="molecule type" value="Genomic_DNA"/>
</dbReference>
<evidence type="ECO:0000313" key="5">
    <source>
        <dbReference type="EMBL" id="MBB5702020.1"/>
    </source>
</evidence>
<dbReference type="CDD" id="cd01949">
    <property type="entry name" value="GGDEF"/>
    <property type="match status" value="1"/>
</dbReference>
<sequence length="370" mass="41186">MGPAILFVFAVCFLLFWFADRERRYLLALSAAILLFCLASLSQMLAIPAGAGANAVISAAIYMSSVILTCEALLSRSHRHFPVWYYIVCLTAICCGVAYFFYVERNLVARIYILNFGIGILFATTVFRLRHLRRGRTAEKILFLSFFAFTVQFFIRTAFTTQRIQDSATGLGFSAFWFTLQFSLAVFGVTLALSILAVVVTDKLSSLEKEKATDHLSGLLNRRGFGDAAARIFRLRPSGPIGILLLDIDHFKRINDRYGHHAGDLVIGGVARLIAEMTSSVDGVSCRLGGEEFAILLPDKDGQRSAMFAERIRSAIEQQKFDTGQRNLSVTVSVGVHARSHPASLQQLLDRADEALYRAKRHGRNRVEEL</sequence>
<dbReference type="SMART" id="SM00267">
    <property type="entry name" value="GGDEF"/>
    <property type="match status" value="1"/>
</dbReference>
<feature type="domain" description="GGDEF" evidence="4">
    <location>
        <begin position="239"/>
        <end position="370"/>
    </location>
</feature>
<evidence type="ECO:0000259" key="4">
    <source>
        <dbReference type="PROSITE" id="PS50887"/>
    </source>
</evidence>
<dbReference type="NCBIfam" id="TIGR00254">
    <property type="entry name" value="GGDEF"/>
    <property type="match status" value="1"/>
</dbReference>
<dbReference type="InterPro" id="IPR029787">
    <property type="entry name" value="Nucleotide_cyclase"/>
</dbReference>
<organism evidence="5 6">
    <name type="scientific">Brucella daejeonensis</name>
    <dbReference type="NCBI Taxonomy" id="659015"/>
    <lineage>
        <taxon>Bacteria</taxon>
        <taxon>Pseudomonadati</taxon>
        <taxon>Pseudomonadota</taxon>
        <taxon>Alphaproteobacteria</taxon>
        <taxon>Hyphomicrobiales</taxon>
        <taxon>Brucellaceae</taxon>
        <taxon>Brucella/Ochrobactrum group</taxon>
        <taxon>Brucella</taxon>
    </lineage>
</organism>
<dbReference type="PANTHER" id="PTHR45138:SF9">
    <property type="entry name" value="DIGUANYLATE CYCLASE DGCM-RELATED"/>
    <property type="match status" value="1"/>
</dbReference>
<proteinExistence type="predicted"/>
<dbReference type="Gene3D" id="3.30.70.270">
    <property type="match status" value="1"/>
</dbReference>
<dbReference type="EC" id="2.7.7.65" evidence="1"/>
<feature type="transmembrane region" description="Helical" evidence="3">
    <location>
        <begin position="83"/>
        <end position="103"/>
    </location>
</feature>
<name>A0A7W9AWQ5_9HYPH</name>
<evidence type="ECO:0000313" key="6">
    <source>
        <dbReference type="Proteomes" id="UP000555546"/>
    </source>
</evidence>
<feature type="transmembrane region" description="Helical" evidence="3">
    <location>
        <begin position="141"/>
        <end position="159"/>
    </location>
</feature>